<evidence type="ECO:0000313" key="6">
    <source>
        <dbReference type="Proteomes" id="UP001152797"/>
    </source>
</evidence>
<dbReference type="Pfam" id="PF13812">
    <property type="entry name" value="PPR_3"/>
    <property type="match status" value="2"/>
</dbReference>
<proteinExistence type="predicted"/>
<keyword evidence="1" id="KW-0677">Repeat</keyword>
<gene>
    <name evidence="4" type="ORF">C1SCF055_LOCUS40959</name>
</gene>
<keyword evidence="3" id="KW-0472">Membrane</keyword>
<dbReference type="InterPro" id="IPR011990">
    <property type="entry name" value="TPR-like_helical_dom_sf"/>
</dbReference>
<reference evidence="4" key="1">
    <citation type="submission" date="2022-10" db="EMBL/GenBank/DDBJ databases">
        <authorList>
            <person name="Chen Y."/>
            <person name="Dougan E. K."/>
            <person name="Chan C."/>
            <person name="Rhodes N."/>
            <person name="Thang M."/>
        </authorList>
    </citation>
    <scope>NUCLEOTIDE SEQUENCE</scope>
</reference>
<dbReference type="PANTHER" id="PTHR47447">
    <property type="entry name" value="OS03G0856100 PROTEIN"/>
    <property type="match status" value="1"/>
</dbReference>
<comment type="caution">
    <text evidence="4">The sequence shown here is derived from an EMBL/GenBank/DDBJ whole genome shotgun (WGS) entry which is preliminary data.</text>
</comment>
<dbReference type="EMBL" id="CAMXCT020006571">
    <property type="protein sequence ID" value="CAL1169578.1"/>
    <property type="molecule type" value="Genomic_DNA"/>
</dbReference>
<sequence>MTHDQLEADLITFNTLISAVSDRWPLAVHMLEWMEICGLRPDDISHSAVAACERQRAGGWRSSVALLSGGLPAVNAALVALATAWPWAIAGLAGLFSRGAVPDVISYSSSLGDRWRRALSLAKDMATQSLKANLIVQNAIGKSFAGASAWSMAVVNHESLRHRDLQADAYSFSSLVTACRDVWLQAVANLPPVIALQKKRSSVVCNALLAACSEFWQSAMSLMLSMATSAFQLSQITYGSCIAAVGNEVGGWMLAFNMFSKMVSVRLQTNLIVYNSLLSACAQSSQWQLAAYLLMTMQKPDVVSFNSAITACRQGGPVMARSLLQRMREVAIEATLVTWNSCICSCSDGHWQLALHLLHCCMRHLQPDGVTCSAAMNACERGSQWQAALEIYTLSRGDVASSNAFISSCTRGAAWPLGLSLAAAVGDATAVTHGSAVAACAAGGKYLLALNLLSQHPTVSGLGAALDACGSASAWRQALEVLRAARSWTLRADVAACSCAATACARRGWSWALRVLEASPDSLGVQLSVALTVAQYFQIYAILRNGLLISRVLQSKSSKNFKQIRADTPGGHSSTKLGVDIDTYHCNVAIRDCGNWPDALQLLSFLRGRDVRSDTVSFNSLRCRPWRRVLQLHAALPAAQLEPDVVTCGATLSACDGAQQWPTALALLALAPAPGRGTSGISLNSAMSALHRAGEWQKCIEIFYGFPLWRLEPDTFFCNQWQITTAELRRGGVTASGILHDQLLTSMATAVLWQRCLELGRFGTSLVGDSSVVTSLARSGTRHSWAKALLWPKQMQSRFARPNVITFNNLLNACQNGSAWSTSLWLYFCLGRLRLRASSVTLTALARNLRTWRQARALLAGEASVYCLNSAMTSLTWFDMLLLLAEMRCSEILPDAVSLGTFSDASSTPWAHALSLTSVMCRMRVARIGSGSVPKTAQNWRVALFFGNELSAMETAQRWQGAVHLLGEVVSRGDLIFNRAIRACTETGAWQAALAILQQMERELVMPSEISFNCAIAVCAKRHQWQMAVQMMEAMQKAQLVPTAVTWGSVLAACEGLWDLSLHLLRCMSRASIRSDAFAYSSAMTACCKGHEWQRALQLCPLVNDVLSSTAILACAQGAHWRLSLALLTPCVESRVCRNGAVDACAVSKAWKAAVSLLEPPTLLSTNSVLKAVADWRKSLGIFTQSPASCRDLTTYRPTNRLSSVRLKRCSGEQWKY</sequence>
<dbReference type="PROSITE" id="PS51375">
    <property type="entry name" value="PPR"/>
    <property type="match status" value="2"/>
</dbReference>
<feature type="repeat" description="PPR" evidence="2">
    <location>
        <begin position="1008"/>
        <end position="1042"/>
    </location>
</feature>
<dbReference type="InterPro" id="IPR002885">
    <property type="entry name" value="PPR_rpt"/>
</dbReference>
<evidence type="ECO:0000313" key="4">
    <source>
        <dbReference type="EMBL" id="CAI4016203.1"/>
    </source>
</evidence>
<dbReference type="Proteomes" id="UP001152797">
    <property type="component" value="Unassembled WGS sequence"/>
</dbReference>
<protein>
    <submittedName>
        <fullName evidence="5">Pentatricopeptide repeat-containing protein, mitochondrial</fullName>
    </submittedName>
</protein>
<feature type="repeat" description="PPR" evidence="2">
    <location>
        <begin position="270"/>
        <end position="304"/>
    </location>
</feature>
<keyword evidence="6" id="KW-1185">Reference proteome</keyword>
<keyword evidence="3" id="KW-0812">Transmembrane</keyword>
<organism evidence="4">
    <name type="scientific">Cladocopium goreaui</name>
    <dbReference type="NCBI Taxonomy" id="2562237"/>
    <lineage>
        <taxon>Eukaryota</taxon>
        <taxon>Sar</taxon>
        <taxon>Alveolata</taxon>
        <taxon>Dinophyceae</taxon>
        <taxon>Suessiales</taxon>
        <taxon>Symbiodiniaceae</taxon>
        <taxon>Cladocopium</taxon>
    </lineage>
</organism>
<dbReference type="OrthoDB" id="185373at2759"/>
<name>A0A9P1DWQ4_9DINO</name>
<dbReference type="PANTHER" id="PTHR47447:SF17">
    <property type="entry name" value="OS12G0638900 PROTEIN"/>
    <property type="match status" value="1"/>
</dbReference>
<reference evidence="5 6" key="2">
    <citation type="submission" date="2024-05" db="EMBL/GenBank/DDBJ databases">
        <authorList>
            <person name="Chen Y."/>
            <person name="Shah S."/>
            <person name="Dougan E. K."/>
            <person name="Thang M."/>
            <person name="Chan C."/>
        </authorList>
    </citation>
    <scope>NUCLEOTIDE SEQUENCE [LARGE SCALE GENOMIC DNA]</scope>
</reference>
<dbReference type="EMBL" id="CAMXCT030006571">
    <property type="protein sequence ID" value="CAL4803515.1"/>
    <property type="molecule type" value="Genomic_DNA"/>
</dbReference>
<evidence type="ECO:0000256" key="1">
    <source>
        <dbReference type="ARBA" id="ARBA00022737"/>
    </source>
</evidence>
<keyword evidence="3" id="KW-1133">Transmembrane helix</keyword>
<dbReference type="AlphaFoldDB" id="A0A9P1DWQ4"/>
<dbReference type="EMBL" id="CAMXCT010006571">
    <property type="protein sequence ID" value="CAI4016203.1"/>
    <property type="molecule type" value="Genomic_DNA"/>
</dbReference>
<evidence type="ECO:0000256" key="3">
    <source>
        <dbReference type="SAM" id="Phobius"/>
    </source>
</evidence>
<feature type="transmembrane region" description="Helical" evidence="3">
    <location>
        <begin position="64"/>
        <end position="88"/>
    </location>
</feature>
<evidence type="ECO:0000256" key="2">
    <source>
        <dbReference type="PROSITE-ProRule" id="PRU00708"/>
    </source>
</evidence>
<accession>A0A9P1DWQ4</accession>
<evidence type="ECO:0000313" key="5">
    <source>
        <dbReference type="EMBL" id="CAL4803515.1"/>
    </source>
</evidence>
<dbReference type="Gene3D" id="1.25.40.10">
    <property type="entry name" value="Tetratricopeptide repeat domain"/>
    <property type="match status" value="6"/>
</dbReference>